<dbReference type="PANTHER" id="PTHR24007:SF7">
    <property type="entry name" value="BRCA1-ASSOCIATED PROTEIN"/>
    <property type="match status" value="1"/>
</dbReference>
<sequence length="186" mass="21141">MPKISIQFELEDEKDSEKFEKNNVTAATPKCKNANMRKIKRHHGTRNYEKIEIKSFDDVNFSSGNPQMEINRGIIHLYKEKSCGKPESHTLCLLSVPTVISCTEIVNFCSSFRNHISRIRIFSSPSPGLYLSLIKFDDHLTADQFYDLYQGKPIDPNNKLSTCNLAYVESVTYLPSSKVSPSVAML</sequence>
<dbReference type="AlphaFoldDB" id="A0A6B2G092"/>
<dbReference type="PANTHER" id="PTHR24007">
    <property type="entry name" value="BRCA1-ASSOCIATED PROTEIN"/>
    <property type="match status" value="1"/>
</dbReference>
<evidence type="ECO:0000313" key="2">
    <source>
        <dbReference type="EMBL" id="NDJ95725.1"/>
    </source>
</evidence>
<name>A0A6B2G092_MYXSQ</name>
<dbReference type="GO" id="GO:0005737">
    <property type="term" value="C:cytoplasm"/>
    <property type="evidence" value="ECO:0007669"/>
    <property type="project" value="TreeGrafter"/>
</dbReference>
<organism evidence="2">
    <name type="scientific">Myxobolus squamalis</name>
    <name type="common">Myxosporean</name>
    <dbReference type="NCBI Taxonomy" id="59785"/>
    <lineage>
        <taxon>Eukaryota</taxon>
        <taxon>Metazoa</taxon>
        <taxon>Cnidaria</taxon>
        <taxon>Myxozoa</taxon>
        <taxon>Myxosporea</taxon>
        <taxon>Bivalvulida</taxon>
        <taxon>Platysporina</taxon>
        <taxon>Myxobolidae</taxon>
        <taxon>Myxobolus</taxon>
    </lineage>
</organism>
<accession>A0A6B2G092</accession>
<dbReference type="GO" id="GO:0061630">
    <property type="term" value="F:ubiquitin protein ligase activity"/>
    <property type="evidence" value="ECO:0007669"/>
    <property type="project" value="TreeGrafter"/>
</dbReference>
<proteinExistence type="predicted"/>
<dbReference type="Pfam" id="PF07576">
    <property type="entry name" value="BRAP2"/>
    <property type="match status" value="1"/>
</dbReference>
<dbReference type="InterPro" id="IPR011422">
    <property type="entry name" value="BRAP2/ETP1_RRM"/>
</dbReference>
<dbReference type="EMBL" id="GHBR01000112">
    <property type="protein sequence ID" value="NDJ95725.1"/>
    <property type="molecule type" value="Transcribed_RNA"/>
</dbReference>
<dbReference type="GO" id="GO:0016567">
    <property type="term" value="P:protein ubiquitination"/>
    <property type="evidence" value="ECO:0007669"/>
    <property type="project" value="TreeGrafter"/>
</dbReference>
<dbReference type="GO" id="GO:0007265">
    <property type="term" value="P:Ras protein signal transduction"/>
    <property type="evidence" value="ECO:0007669"/>
    <property type="project" value="TreeGrafter"/>
</dbReference>
<protein>
    <submittedName>
        <fullName evidence="2">BRCA1-associated protein (Trinotate prediction)</fullName>
    </submittedName>
</protein>
<reference evidence="2" key="1">
    <citation type="submission" date="2018-11" db="EMBL/GenBank/DDBJ databases">
        <title>Myxobolus squamalis genome and transcriptome.</title>
        <authorList>
            <person name="Yahalomi D."/>
            <person name="Atkinson S.D."/>
            <person name="Neuhof M."/>
            <person name="Chang E.S."/>
            <person name="Philippe H."/>
            <person name="Cartwright P."/>
            <person name="Bartholomew J.L."/>
            <person name="Huchon D."/>
        </authorList>
    </citation>
    <scope>NUCLEOTIDE SEQUENCE</scope>
    <source>
        <strain evidence="2">71B08</strain>
        <tissue evidence="2">Whole</tissue>
    </source>
</reference>
<feature type="domain" description="BRCA1-associated 2/ETP1 RRM" evidence="1">
    <location>
        <begin position="87"/>
        <end position="177"/>
    </location>
</feature>
<evidence type="ECO:0000259" key="1">
    <source>
        <dbReference type="Pfam" id="PF07576"/>
    </source>
</evidence>